<feature type="transmembrane region" description="Helical" evidence="1">
    <location>
        <begin position="114"/>
        <end position="132"/>
    </location>
</feature>
<dbReference type="EMBL" id="FMJC01000001">
    <property type="protein sequence ID" value="SCM70431.1"/>
    <property type="molecule type" value="Genomic_DNA"/>
</dbReference>
<feature type="transmembrane region" description="Helical" evidence="1">
    <location>
        <begin position="84"/>
        <end position="102"/>
    </location>
</feature>
<keyword evidence="1" id="KW-0812">Transmembrane</keyword>
<feature type="transmembrane region" description="Helical" evidence="1">
    <location>
        <begin position="139"/>
        <end position="156"/>
    </location>
</feature>
<gene>
    <name evidence="2" type="ORF">KL86DES1_10402</name>
</gene>
<keyword evidence="1" id="KW-0472">Membrane</keyword>
<accession>A0A212KYP4</accession>
<name>A0A212KYP4_9BACT</name>
<dbReference type="RefSeq" id="WP_232088208.1">
    <property type="nucleotide sequence ID" value="NZ_LT608333.1"/>
</dbReference>
<evidence type="ECO:0000256" key="1">
    <source>
        <dbReference type="SAM" id="Phobius"/>
    </source>
</evidence>
<evidence type="ECO:0000313" key="2">
    <source>
        <dbReference type="EMBL" id="SCM70431.1"/>
    </source>
</evidence>
<dbReference type="AlphaFoldDB" id="A0A212KYP4"/>
<reference evidence="2" key="1">
    <citation type="submission" date="2016-08" db="EMBL/GenBank/DDBJ databases">
        <authorList>
            <person name="Seilhamer J.J."/>
        </authorList>
    </citation>
    <scope>NUCLEOTIDE SEQUENCE</scope>
    <source>
        <strain evidence="2">86-1</strain>
    </source>
</reference>
<feature type="transmembrane region" description="Helical" evidence="1">
    <location>
        <begin position="27"/>
        <end position="44"/>
    </location>
</feature>
<organism evidence="2">
    <name type="scientific">uncultured Desulfovibrio sp</name>
    <dbReference type="NCBI Taxonomy" id="167968"/>
    <lineage>
        <taxon>Bacteria</taxon>
        <taxon>Pseudomonadati</taxon>
        <taxon>Thermodesulfobacteriota</taxon>
        <taxon>Desulfovibrionia</taxon>
        <taxon>Desulfovibrionales</taxon>
        <taxon>Desulfovibrionaceae</taxon>
        <taxon>Desulfovibrio</taxon>
        <taxon>environmental samples</taxon>
    </lineage>
</organism>
<protein>
    <submittedName>
        <fullName evidence="2">Uncharacterized protein</fullName>
    </submittedName>
</protein>
<proteinExistence type="predicted"/>
<keyword evidence="1" id="KW-1133">Transmembrane helix</keyword>
<sequence length="158" mass="17434">MPPYGSLSFLLLFPICRHFDLVEPGRLLIPLILCMLAAYAAAYGEHRQRISQNPMVDRVEAWCAGKPKGVAPGTALLLSSLYRGLWQIVLYCLCFILIFSLVDTLHNRQALPALRAVTWSALYVAALMGAVLSLRTRQAYAVLTGSLGVLAMLLWIDS</sequence>